<dbReference type="EMBL" id="BK014709">
    <property type="protein sequence ID" value="DAD68781.1"/>
    <property type="molecule type" value="Genomic_DNA"/>
</dbReference>
<proteinExistence type="predicted"/>
<protein>
    <submittedName>
        <fullName evidence="1">Transposase</fullName>
    </submittedName>
</protein>
<sequence length="701" mass="80978">MEYFGKILCISYHDLTYDDRPVIVNGVADYSRSRTLKGVHPSTLSEEELAPIMSDANYKQLASRGKINIVRKGRGKGGYALVEIATMPLRFQEKIKLKYGDMKEDILKNWFGTHFRIDARAREFYTKFRFDNGDALPPEHIQEYTVNASVIESVLAVMADTVLMRKAMKGGPVNWGEMAGAISYYQSEFGHTLPMSANHFKRKVSEFRTKGYESLISGKFMNQNRRKVTYGIERLLLAIDGQPEQPFNTTVWEQYNMFVQGDLELFDPETGEVLNPADFTDKDGNPIVLSPATVAAYLNNPKNKALRAKLHMSQWDFNNAYRPYHLRHVGEYSLSKISLDDRDLPRPMKDGNRVKAYYAYDVVSGAVVGYAYNRLKTAELFLDCMRNMFQTLDRNGMYIPAELEVEHHLVSDFADGLMQAGTVFPLIRWCNPGNSREKRAEHFNRQKKYGVEKRTQAGIGRWWARLEANRPKEEKVYDEKNNTYKVKTYTYDELVADDIRAIREYNGQLHPNQKKYPGMTRWDVLCARQNPDLAPWDKAVLYRYIGFRTETTIRNNSYFTVQYRNFRLPDPEVIGRLEPRNYKVEAYYLPDKDGNIDEVYIYQHGRYVATCGPVARYNENTAEQTEADKEAYTDQAKYVARFDKMMKDGKIKRVGILSKEETKAITGIKAEAVEMQPRTEEDDYSAYLDVAHYEAEAVAKI</sequence>
<accession>A0A8S5LFE6</accession>
<name>A0A8S5LFE6_9CAUD</name>
<reference evidence="1" key="1">
    <citation type="journal article" date="2021" name="Proc. Natl. Acad. Sci. U.S.A.">
        <title>A Catalog of Tens of Thousands of Viruses from Human Metagenomes Reveals Hidden Associations with Chronic Diseases.</title>
        <authorList>
            <person name="Tisza M.J."/>
            <person name="Buck C.B."/>
        </authorList>
    </citation>
    <scope>NUCLEOTIDE SEQUENCE</scope>
    <source>
        <strain evidence="1">CtPEx3</strain>
    </source>
</reference>
<evidence type="ECO:0000313" key="1">
    <source>
        <dbReference type="EMBL" id="DAD68781.1"/>
    </source>
</evidence>
<organism evidence="1">
    <name type="scientific">Siphoviridae sp. ctPEx3</name>
    <dbReference type="NCBI Taxonomy" id="2823578"/>
    <lineage>
        <taxon>Viruses</taxon>
        <taxon>Duplodnaviria</taxon>
        <taxon>Heunggongvirae</taxon>
        <taxon>Uroviricota</taxon>
        <taxon>Caudoviricetes</taxon>
    </lineage>
</organism>